<reference evidence="7 8" key="2">
    <citation type="journal article" date="2011" name="Stand. Genomic Sci.">
        <title>Complete genome sequence of Paludibacter propionicigenes type strain (WB4).</title>
        <authorList>
            <person name="Gronow S."/>
            <person name="Munk C."/>
            <person name="Lapidus A."/>
            <person name="Nolan M."/>
            <person name="Lucas S."/>
            <person name="Hammon N."/>
            <person name="Deshpande S."/>
            <person name="Cheng J.F."/>
            <person name="Tapia R."/>
            <person name="Han C."/>
            <person name="Goodwin L."/>
            <person name="Pitluck S."/>
            <person name="Liolios K."/>
            <person name="Ivanova N."/>
            <person name="Mavromatis K."/>
            <person name="Mikhailova N."/>
            <person name="Pati A."/>
            <person name="Chen A."/>
            <person name="Palaniappan K."/>
            <person name="Land M."/>
            <person name="Hauser L."/>
            <person name="Chang Y.J."/>
            <person name="Jeffries C.D."/>
            <person name="Brambilla E."/>
            <person name="Rohde M."/>
            <person name="Goker M."/>
            <person name="Detter J.C."/>
            <person name="Woyke T."/>
            <person name="Bristow J."/>
            <person name="Eisen J.A."/>
            <person name="Markowitz V."/>
            <person name="Hugenholtz P."/>
            <person name="Kyrpides N.C."/>
            <person name="Klenk H.P."/>
        </authorList>
    </citation>
    <scope>NUCLEOTIDE SEQUENCE [LARGE SCALE GENOMIC DNA]</scope>
    <source>
        <strain evidence="8">DSM 17365 / JCM 13257 / WB4</strain>
    </source>
</reference>
<dbReference type="PANTHER" id="PTHR30329">
    <property type="entry name" value="STATOR ELEMENT OF FLAGELLAR MOTOR COMPLEX"/>
    <property type="match status" value="1"/>
</dbReference>
<dbReference type="InterPro" id="IPR011990">
    <property type="entry name" value="TPR-like_helical_dom_sf"/>
</dbReference>
<dbReference type="InterPro" id="IPR011042">
    <property type="entry name" value="6-blade_b-propeller_TolB-like"/>
</dbReference>
<evidence type="ECO:0000256" key="4">
    <source>
        <dbReference type="PROSITE-ProRule" id="PRU00473"/>
    </source>
</evidence>
<dbReference type="InterPro" id="IPR036737">
    <property type="entry name" value="OmpA-like_sf"/>
</dbReference>
<evidence type="ECO:0000259" key="6">
    <source>
        <dbReference type="PROSITE" id="PS51123"/>
    </source>
</evidence>
<dbReference type="Pfam" id="PF07676">
    <property type="entry name" value="PD40"/>
    <property type="match status" value="2"/>
</dbReference>
<dbReference type="Gene3D" id="2.120.10.30">
    <property type="entry name" value="TolB, C-terminal domain"/>
    <property type="match status" value="1"/>
</dbReference>
<evidence type="ECO:0000313" key="8">
    <source>
        <dbReference type="Proteomes" id="UP000008718"/>
    </source>
</evidence>
<dbReference type="InterPro" id="IPR006665">
    <property type="entry name" value="OmpA-like"/>
</dbReference>
<evidence type="ECO:0000256" key="3">
    <source>
        <dbReference type="ARBA" id="ARBA00023237"/>
    </source>
</evidence>
<dbReference type="InterPro" id="IPR006664">
    <property type="entry name" value="OMP_bac"/>
</dbReference>
<proteinExistence type="predicted"/>
<dbReference type="InterPro" id="IPR050330">
    <property type="entry name" value="Bact_OuterMem_StrucFunc"/>
</dbReference>
<dbReference type="CDD" id="cd07185">
    <property type="entry name" value="OmpA_C-like"/>
    <property type="match status" value="1"/>
</dbReference>
<name>E4T5W6_PALPW</name>
<dbReference type="EMBL" id="CP002345">
    <property type="protein sequence ID" value="ADQ80110.1"/>
    <property type="molecule type" value="Genomic_DNA"/>
</dbReference>
<keyword evidence="2 4" id="KW-0472">Membrane</keyword>
<protein>
    <submittedName>
        <fullName evidence="7">OmpA/MotB domain protein</fullName>
    </submittedName>
</protein>
<dbReference type="InterPro" id="IPR011659">
    <property type="entry name" value="WD40"/>
</dbReference>
<dbReference type="GO" id="GO:0009279">
    <property type="term" value="C:cell outer membrane"/>
    <property type="evidence" value="ECO:0007669"/>
    <property type="project" value="UniProtKB-SubCell"/>
</dbReference>
<dbReference type="eggNOG" id="COG2885">
    <property type="taxonomic scope" value="Bacteria"/>
</dbReference>
<evidence type="ECO:0000313" key="7">
    <source>
        <dbReference type="EMBL" id="ADQ80110.1"/>
    </source>
</evidence>
<dbReference type="PANTHER" id="PTHR30329:SF21">
    <property type="entry name" value="LIPOPROTEIN YIAD-RELATED"/>
    <property type="match status" value="1"/>
</dbReference>
<feature type="compositionally biased region" description="Low complexity" evidence="5">
    <location>
        <begin position="727"/>
        <end position="743"/>
    </location>
</feature>
<dbReference type="SUPFAM" id="SSF82171">
    <property type="entry name" value="DPP6 N-terminal domain-like"/>
    <property type="match status" value="1"/>
</dbReference>
<dbReference type="PROSITE" id="PS51123">
    <property type="entry name" value="OMPA_2"/>
    <property type="match status" value="1"/>
</dbReference>
<dbReference type="STRING" id="694427.Palpr_1973"/>
<dbReference type="KEGG" id="ppn:Palpr_1973"/>
<accession>E4T5W6</accession>
<comment type="subcellular location">
    <subcellularLocation>
        <location evidence="1">Cell outer membrane</location>
    </subcellularLocation>
</comment>
<dbReference type="AlphaFoldDB" id="E4T5W6"/>
<dbReference type="Gene3D" id="1.25.40.10">
    <property type="entry name" value="Tetratricopeptide repeat domain"/>
    <property type="match status" value="1"/>
</dbReference>
<evidence type="ECO:0000256" key="1">
    <source>
        <dbReference type="ARBA" id="ARBA00004442"/>
    </source>
</evidence>
<sequence length="743" mass="83978">MTTVRAIVLIILAFVSILGLSVNGQTTTEGVSLSASGVIKKGDDAYKVSNLTLAEAYYKQYITVTSESEVPAIVWLKLADCYWQLREFDKCLTMYESMFKYNHPKLGNKDNIRLSELYARTKDYANAYKWLKGIPGYELKAEGYNDKKKRIEMEKDSDCWEVTRLDINPNYRMFAPTLVDSVLLFSSNRPSVPKNQSADWNGIAASQLWQISLTPGPKETGSTTQPPHDRMEFVKNEVIKKRLAGVYEIADVAVQRRDRYAYKIRQSLVLDEKFEGKPVAGFENSRYQALSVSLDSDRDIYFSATDKNDNVRLKEGKYTGAEVTNIKEINLGKWGGIYASMHPAVNQKGTVLVFSSDQTGGRGGYDLYVSIRKDKTQEWSTPQNLSSFNTAGNEVFPTITPDGYLYFSSDGMAGLGGLDIYRINLTDVLDNKGAVEHLSAPINSAADDYGWAQYKDNQSGYFTSDRVQSNDNIYNFHYIPKVTIFGTVKNKLTDLPIPNATVFVYDKQKEKVYVQKTNKQGNYTARVSKGGDAYVKAIINPYDTVFQNTVFNESSHGILIRNCTNDTPGSELFLNKLSLGTAWQMDTIYYDFDKWDIQPVAYSMLDSIVSLLKSYTMMHVEIASYTDKRGTVEYNLWLSQQRANAVVNYIVRQGVDAGRIKARGYGKNRLIVGDPSDISDREKIDQINRRSEIKVTGFEYTPDKSMQPVSDNTKYKQGEVIDPNSLPDNFFAPEFPFPENQKK</sequence>
<gene>
    <name evidence="7" type="ordered locus">Palpr_1973</name>
</gene>
<dbReference type="Gene3D" id="3.30.1330.60">
    <property type="entry name" value="OmpA-like domain"/>
    <property type="match status" value="1"/>
</dbReference>
<dbReference type="eggNOG" id="COG0823">
    <property type="taxonomic scope" value="Bacteria"/>
</dbReference>
<evidence type="ECO:0000256" key="5">
    <source>
        <dbReference type="SAM" id="MobiDB-lite"/>
    </source>
</evidence>
<dbReference type="SUPFAM" id="SSF103088">
    <property type="entry name" value="OmpA-like"/>
    <property type="match status" value="1"/>
</dbReference>
<keyword evidence="3" id="KW-0998">Cell outer membrane</keyword>
<dbReference type="SUPFAM" id="SSF48452">
    <property type="entry name" value="TPR-like"/>
    <property type="match status" value="1"/>
</dbReference>
<feature type="domain" description="OmpA-like" evidence="6">
    <location>
        <begin position="577"/>
        <end position="699"/>
    </location>
</feature>
<dbReference type="Proteomes" id="UP000008718">
    <property type="component" value="Chromosome"/>
</dbReference>
<dbReference type="InterPro" id="IPR008969">
    <property type="entry name" value="CarboxyPept-like_regulatory"/>
</dbReference>
<evidence type="ECO:0000256" key="2">
    <source>
        <dbReference type="ARBA" id="ARBA00023136"/>
    </source>
</evidence>
<reference key="1">
    <citation type="submission" date="2010-11" db="EMBL/GenBank/DDBJ databases">
        <title>The complete genome of Paludibacter propionicigenes DSM 17365.</title>
        <authorList>
            <consortium name="US DOE Joint Genome Institute (JGI-PGF)"/>
            <person name="Lucas S."/>
            <person name="Copeland A."/>
            <person name="Lapidus A."/>
            <person name="Bruce D."/>
            <person name="Goodwin L."/>
            <person name="Pitluck S."/>
            <person name="Kyrpides N."/>
            <person name="Mavromatis K."/>
            <person name="Ivanova N."/>
            <person name="Munk A.C."/>
            <person name="Brettin T."/>
            <person name="Detter J.C."/>
            <person name="Han C."/>
            <person name="Tapia R."/>
            <person name="Land M."/>
            <person name="Hauser L."/>
            <person name="Markowitz V."/>
            <person name="Cheng J.-F."/>
            <person name="Hugenholtz P."/>
            <person name="Woyke T."/>
            <person name="Wu D."/>
            <person name="Gronow S."/>
            <person name="Wellnitz S."/>
            <person name="Brambilla E."/>
            <person name="Klenk H.-P."/>
            <person name="Eisen J.A."/>
        </authorList>
    </citation>
    <scope>NUCLEOTIDE SEQUENCE</scope>
    <source>
        <strain>WB4</strain>
    </source>
</reference>
<keyword evidence="8" id="KW-1185">Reference proteome</keyword>
<dbReference type="HOGENOM" id="CLU_014978_0_0_10"/>
<dbReference type="Pfam" id="PF00691">
    <property type="entry name" value="OmpA"/>
    <property type="match status" value="1"/>
</dbReference>
<dbReference type="SUPFAM" id="SSF49464">
    <property type="entry name" value="Carboxypeptidase regulatory domain-like"/>
    <property type="match status" value="1"/>
</dbReference>
<dbReference type="PRINTS" id="PR01021">
    <property type="entry name" value="OMPADOMAIN"/>
</dbReference>
<feature type="region of interest" description="Disordered" evidence="5">
    <location>
        <begin position="717"/>
        <end position="743"/>
    </location>
</feature>
<organism evidence="7 8">
    <name type="scientific">Paludibacter propionicigenes (strain DSM 17365 / JCM 13257 / WB4)</name>
    <dbReference type="NCBI Taxonomy" id="694427"/>
    <lineage>
        <taxon>Bacteria</taxon>
        <taxon>Pseudomonadati</taxon>
        <taxon>Bacteroidota</taxon>
        <taxon>Bacteroidia</taxon>
        <taxon>Bacteroidales</taxon>
        <taxon>Paludibacteraceae</taxon>
        <taxon>Paludibacter</taxon>
    </lineage>
</organism>